<comment type="caution">
    <text evidence="1">The sequence shown here is derived from an EMBL/GenBank/DDBJ whole genome shotgun (WGS) entry which is preliminary data.</text>
</comment>
<dbReference type="Gene3D" id="3.30.2020.10">
    <property type="entry name" value="NE0471-like N-terminal domain"/>
    <property type="match status" value="1"/>
</dbReference>
<dbReference type="Pfam" id="PF10387">
    <property type="entry name" value="DUF2442"/>
    <property type="match status" value="1"/>
</dbReference>
<protein>
    <submittedName>
        <fullName evidence="1">DUF2442 domain-containing protein</fullName>
    </submittedName>
</protein>
<reference evidence="1 2" key="1">
    <citation type="submission" date="2020-10" db="EMBL/GenBank/DDBJ databases">
        <title>Connecting structure to function with the recovery of over 1000 high-quality activated sludge metagenome-assembled genomes encoding full-length rRNA genes using long-read sequencing.</title>
        <authorList>
            <person name="Singleton C.M."/>
            <person name="Petriglieri F."/>
            <person name="Kristensen J.M."/>
            <person name="Kirkegaard R.H."/>
            <person name="Michaelsen T.Y."/>
            <person name="Andersen M.H."/>
            <person name="Karst S.M."/>
            <person name="Dueholm M.S."/>
            <person name="Nielsen P.H."/>
            <person name="Albertsen M."/>
        </authorList>
    </citation>
    <scope>NUCLEOTIDE SEQUENCE [LARGE SCALE GENOMIC DNA]</scope>
    <source>
        <strain evidence="1">Fred_18-Q3-R57-64_BAT3C.720</strain>
    </source>
</reference>
<dbReference type="AlphaFoldDB" id="A0A935TFP6"/>
<sequence>MTPDVVSVTPLPEFQLEAVFANGEIRVLDMRPYLGYPAFAPLAEGGLFMKAHVALGTVAWTDEIDISPDTLYLCGRLLADQSTHRAHSEIGLS</sequence>
<dbReference type="InterPro" id="IPR018841">
    <property type="entry name" value="DUF2442"/>
</dbReference>
<evidence type="ECO:0000313" key="1">
    <source>
        <dbReference type="EMBL" id="MBK7956508.1"/>
    </source>
</evidence>
<dbReference type="SUPFAM" id="SSF143880">
    <property type="entry name" value="NE0471 N-terminal domain-like"/>
    <property type="match status" value="1"/>
</dbReference>
<gene>
    <name evidence="1" type="ORF">IPK02_22690</name>
</gene>
<name>A0A935TFP6_9PROT</name>
<proteinExistence type="predicted"/>
<organism evidence="1 2">
    <name type="scientific">Candidatus Accumulibacter affinis</name>
    <dbReference type="NCBI Taxonomy" id="2954384"/>
    <lineage>
        <taxon>Bacteria</taxon>
        <taxon>Pseudomonadati</taxon>
        <taxon>Pseudomonadota</taxon>
        <taxon>Betaproteobacteria</taxon>
        <taxon>Candidatus Accumulibacter</taxon>
    </lineage>
</organism>
<dbReference type="EMBL" id="JADJOT010000013">
    <property type="protein sequence ID" value="MBK7956508.1"/>
    <property type="molecule type" value="Genomic_DNA"/>
</dbReference>
<dbReference type="Proteomes" id="UP000706151">
    <property type="component" value="Unassembled WGS sequence"/>
</dbReference>
<evidence type="ECO:0000313" key="2">
    <source>
        <dbReference type="Proteomes" id="UP000706151"/>
    </source>
</evidence>
<accession>A0A935TFP6</accession>
<dbReference type="InterPro" id="IPR036782">
    <property type="entry name" value="NE0471-like_N"/>
</dbReference>